<name>A0A1M5QIP4_9BRAD</name>
<evidence type="ECO:0000256" key="1">
    <source>
        <dbReference type="SAM" id="MobiDB-lite"/>
    </source>
</evidence>
<proteinExistence type="predicted"/>
<gene>
    <name evidence="2" type="ORF">SAMN05443248_3818</name>
</gene>
<sequence>MSRAAVRWRRGCVCRARRCQTPAIGSAHPRRLRHPGKPRKQIVSTMLARDHVVAAQGESPARSFRATMVLFCSKAIRERLRSSTWVMGAPPSVFAQRQRCQTFAAVPIASGPGTDIRRGRAYPESGLRLRRGCRSARADRLTVTCRKPARFARPVLPRACPSRRRRCRPPGVRCLSGSRPSRSHSPRRSLRPAACEGGRLGAWSR</sequence>
<feature type="compositionally biased region" description="Basic residues" evidence="1">
    <location>
        <begin position="181"/>
        <end position="190"/>
    </location>
</feature>
<organism evidence="2 3">
    <name type="scientific">Bradyrhizobium erythrophlei</name>
    <dbReference type="NCBI Taxonomy" id="1437360"/>
    <lineage>
        <taxon>Bacteria</taxon>
        <taxon>Pseudomonadati</taxon>
        <taxon>Pseudomonadota</taxon>
        <taxon>Alphaproteobacteria</taxon>
        <taxon>Hyphomicrobiales</taxon>
        <taxon>Nitrobacteraceae</taxon>
        <taxon>Bradyrhizobium</taxon>
    </lineage>
</organism>
<protein>
    <submittedName>
        <fullName evidence="2">Uncharacterized protein</fullName>
    </submittedName>
</protein>
<feature type="compositionally biased region" description="Low complexity" evidence="1">
    <location>
        <begin position="169"/>
        <end position="180"/>
    </location>
</feature>
<feature type="region of interest" description="Disordered" evidence="1">
    <location>
        <begin position="162"/>
        <end position="205"/>
    </location>
</feature>
<reference evidence="2 3" key="1">
    <citation type="submission" date="2016-11" db="EMBL/GenBank/DDBJ databases">
        <authorList>
            <person name="Jaros S."/>
            <person name="Januszkiewicz K."/>
            <person name="Wedrychowicz H."/>
        </authorList>
    </citation>
    <scope>NUCLEOTIDE SEQUENCE [LARGE SCALE GENOMIC DNA]</scope>
    <source>
        <strain evidence="2 3">GAS138</strain>
    </source>
</reference>
<dbReference type="EMBL" id="LT670817">
    <property type="protein sequence ID" value="SHH13660.1"/>
    <property type="molecule type" value="Genomic_DNA"/>
</dbReference>
<evidence type="ECO:0000313" key="3">
    <source>
        <dbReference type="Proteomes" id="UP000189796"/>
    </source>
</evidence>
<evidence type="ECO:0000313" key="2">
    <source>
        <dbReference type="EMBL" id="SHH13660.1"/>
    </source>
</evidence>
<dbReference type="AlphaFoldDB" id="A0A1M5QIP4"/>
<dbReference type="Proteomes" id="UP000189796">
    <property type="component" value="Chromosome I"/>
</dbReference>
<accession>A0A1M5QIP4</accession>